<feature type="domain" description="Regulatory protein YycH-like" evidence="2">
    <location>
        <begin position="40"/>
        <end position="248"/>
    </location>
</feature>
<dbReference type="Gene3D" id="2.40.128.690">
    <property type="entry name" value="YycH protein, domain 3-like"/>
    <property type="match status" value="1"/>
</dbReference>
<dbReference type="GO" id="GO:0016020">
    <property type="term" value="C:membrane"/>
    <property type="evidence" value="ECO:0007669"/>
    <property type="project" value="InterPro"/>
</dbReference>
<dbReference type="eggNOG" id="COG4853">
    <property type="taxonomic scope" value="Bacteria"/>
</dbReference>
<comment type="caution">
    <text evidence="3">The sequence shown here is derived from an EMBL/GenBank/DDBJ whole genome shotgun (WGS) entry which is preliminary data.</text>
</comment>
<dbReference type="Pfam" id="PF09648">
    <property type="entry name" value="YycI"/>
    <property type="match status" value="1"/>
</dbReference>
<sequence length="264" mass="31022">MNWSRTKTIFIITFLFLNVFLTFQLIQKNEHYQISAIPEVTLQERLKTNNITIEGDLPEVASKDYHIIGRNQRFSEQQLEYLSDQISEVSEDGKVLTSILNEPYPLSREQFSQDLNQFLLNYVNGGAHYQYGGRNQERMYIYFYQTFNQHTAYSDDYEPLTIKLNDDWEIIGYSQRFIEFEQHGSESEILSSLKAVEVLLNSQLLNIGDTINKIEYGYYNRFSLENDDLMYAPMWLIEVGEESYLVHAIEGDVQHLTVNNVEEE</sequence>
<evidence type="ECO:0000313" key="6">
    <source>
        <dbReference type="Proteomes" id="UP000297014"/>
    </source>
</evidence>
<evidence type="ECO:0000313" key="3">
    <source>
        <dbReference type="EMBL" id="KGA96336.1"/>
    </source>
</evidence>
<accession>A0A094WHQ7</accession>
<dbReference type="STRING" id="1218173.BALCAV_0216865"/>
<dbReference type="EMBL" id="ALPT02000066">
    <property type="protein sequence ID" value="KGA96336.1"/>
    <property type="molecule type" value="Genomic_DNA"/>
</dbReference>
<reference evidence="3 5" key="1">
    <citation type="journal article" date="2014" name="Genome Announc.">
        <title>Draft Genome Sequence of Bacillus alcalophilus AV1934, a Classic Alkaliphile Isolated from Human Feces in 1934.</title>
        <authorList>
            <person name="Attie O."/>
            <person name="Jayaprakash A."/>
            <person name="Shah H."/>
            <person name="Paulsen I.T."/>
            <person name="Morino M."/>
            <person name="Takahashi Y."/>
            <person name="Narumi I."/>
            <person name="Sachidanandam R."/>
            <person name="Satoh K."/>
            <person name="Ito M."/>
            <person name="Krulwich T.A."/>
        </authorList>
    </citation>
    <scope>NUCLEOTIDE SEQUENCE [LARGE SCALE GENOMIC DNA]</scope>
    <source>
        <strain evidence="3 5">AV1934</strain>
    </source>
</reference>
<evidence type="ECO:0000256" key="1">
    <source>
        <dbReference type="SAM" id="Phobius"/>
    </source>
</evidence>
<organism evidence="3 5">
    <name type="scientific">Alkalihalobacillus alcalophilus ATCC 27647 = CGMCC 1.3604</name>
    <dbReference type="NCBI Taxonomy" id="1218173"/>
    <lineage>
        <taxon>Bacteria</taxon>
        <taxon>Bacillati</taxon>
        <taxon>Bacillota</taxon>
        <taxon>Bacilli</taxon>
        <taxon>Bacillales</taxon>
        <taxon>Bacillaceae</taxon>
        <taxon>Alkalihalobacillus</taxon>
    </lineage>
</organism>
<keyword evidence="1" id="KW-0472">Membrane</keyword>
<dbReference type="Proteomes" id="UP000297014">
    <property type="component" value="Unassembled WGS sequence"/>
</dbReference>
<protein>
    <recommendedName>
        <fullName evidence="2">Regulatory protein YycH-like domain-containing protein</fullName>
    </recommendedName>
</protein>
<feature type="transmembrane region" description="Helical" evidence="1">
    <location>
        <begin position="9"/>
        <end position="26"/>
    </location>
</feature>
<dbReference type="AlphaFoldDB" id="A0A094WHQ7"/>
<dbReference type="OrthoDB" id="2388036at2"/>
<keyword evidence="5" id="KW-1185">Reference proteome</keyword>
<name>A0A094WHQ7_ALKAL</name>
<keyword evidence="1" id="KW-1133">Transmembrane helix</keyword>
<evidence type="ECO:0000313" key="4">
    <source>
        <dbReference type="EMBL" id="THG90814.1"/>
    </source>
</evidence>
<dbReference type="RefSeq" id="WP_003321768.1">
    <property type="nucleotide sequence ID" value="NZ_ALPT02000066.1"/>
</dbReference>
<evidence type="ECO:0000313" key="5">
    <source>
        <dbReference type="Proteomes" id="UP000002754"/>
    </source>
</evidence>
<dbReference type="InterPro" id="IPR018604">
    <property type="entry name" value="YycI-like"/>
</dbReference>
<dbReference type="Proteomes" id="UP000002754">
    <property type="component" value="Unassembled WGS sequence"/>
</dbReference>
<reference evidence="4 6" key="2">
    <citation type="submission" date="2014-01" db="EMBL/GenBank/DDBJ databases">
        <title>Draft genome sequencing of Bacillus alcalophilus CGMCC 1.3604.</title>
        <authorList>
            <person name="Yang J."/>
            <person name="Diao L."/>
            <person name="Yang S."/>
        </authorList>
    </citation>
    <scope>NUCLEOTIDE SEQUENCE [LARGE SCALE GENOMIC DNA]</scope>
    <source>
        <strain evidence="4 6">CGMCC 1.3604</strain>
    </source>
</reference>
<gene>
    <name evidence="4" type="ORF">AJ85_08705</name>
    <name evidence="3" type="ORF">BALCAV_0216865</name>
</gene>
<dbReference type="EMBL" id="JALP01000113">
    <property type="protein sequence ID" value="THG90814.1"/>
    <property type="molecule type" value="Genomic_DNA"/>
</dbReference>
<proteinExistence type="predicted"/>
<evidence type="ECO:0000259" key="2">
    <source>
        <dbReference type="Pfam" id="PF09648"/>
    </source>
</evidence>
<keyword evidence="1" id="KW-0812">Transmembrane</keyword>